<proteinExistence type="predicted"/>
<dbReference type="Gene3D" id="3.80.30.20">
    <property type="entry name" value="tm_1862 like domain"/>
    <property type="match status" value="1"/>
</dbReference>
<dbReference type="SFLD" id="SFLDS00029">
    <property type="entry name" value="Radical_SAM"/>
    <property type="match status" value="1"/>
</dbReference>
<dbReference type="SUPFAM" id="SSF102114">
    <property type="entry name" value="Radical SAM enzymes"/>
    <property type="match status" value="1"/>
</dbReference>
<reference evidence="2 3" key="1">
    <citation type="submission" date="2019-08" db="EMBL/GenBank/DDBJ databases">
        <title>Bradymonadales sp. TMQ4.</title>
        <authorList>
            <person name="Liang Q."/>
        </authorList>
    </citation>
    <scope>NUCLEOTIDE SEQUENCE [LARGE SCALE GENOMIC DNA]</scope>
    <source>
        <strain evidence="2 3">TMQ4</strain>
    </source>
</reference>
<evidence type="ECO:0000313" key="2">
    <source>
        <dbReference type="EMBL" id="TXD35617.1"/>
    </source>
</evidence>
<dbReference type="InterPro" id="IPR023404">
    <property type="entry name" value="rSAM_horseshoe"/>
</dbReference>
<dbReference type="CDD" id="cd01335">
    <property type="entry name" value="Radical_SAM"/>
    <property type="match status" value="1"/>
</dbReference>
<sequence>MATSYELKQHVETLLDDERGTIFKEAPHRVALVYPSPYRVGMSSLGFQTIYRVLNQREDIVCERSFLPDDPDLYRQSNTPLFTYESETPVGDCDVIAFSLSYELELIGIMTCLELAAIPVRAADRGENWPLVIIGGPITFSNPLPAGPFADVIVMGEGEELINVLIDWWKDYDDRERYLRDVAALPGVYVPSIHGETFRTVAQARDTCLPAYSPIITPHTELSSMHLVENGRGCHRGCSFCVMRRTTNGGMRPVAPERVLATVPDYATRVGLVGAATSDHPKILDILCALVDSGREVGLSSLRADRLNDDFIALLAKGGARTLTVASDGSSQRMRDLAKKHIKEKHLRRCAELVRDHNMKLLKLYMVIGYPGETLDDMDEMIDFMLELSSICKVALGMSPLVAKKNTPLDGSPFEDHKSLETKIKHVHKKLGRKVDIRATSVRWSWIEHEISQGGFDMADAAEAAYRNGAGYSAWKRAIRDHKKGITPLRIPESERLQPGAILPDELASI</sequence>
<dbReference type="RefSeq" id="WP_146982357.1">
    <property type="nucleotide sequence ID" value="NZ_VOSM01000008.1"/>
</dbReference>
<accession>A0A5C6X7C0</accession>
<feature type="domain" description="Radical SAM core" evidence="1">
    <location>
        <begin position="220"/>
        <end position="434"/>
    </location>
</feature>
<dbReference type="InterPro" id="IPR058240">
    <property type="entry name" value="rSAM_sf"/>
</dbReference>
<name>A0A5C6X7C0_9DELT</name>
<evidence type="ECO:0000313" key="3">
    <source>
        <dbReference type="Proteomes" id="UP000321412"/>
    </source>
</evidence>
<dbReference type="AlphaFoldDB" id="A0A5C6X7C0"/>
<dbReference type="GO" id="GO:0003824">
    <property type="term" value="F:catalytic activity"/>
    <property type="evidence" value="ECO:0007669"/>
    <property type="project" value="InterPro"/>
</dbReference>
<dbReference type="InterPro" id="IPR007197">
    <property type="entry name" value="rSAM"/>
</dbReference>
<keyword evidence="3" id="KW-1185">Reference proteome</keyword>
<dbReference type="InterPro" id="IPR006638">
    <property type="entry name" value="Elp3/MiaA/NifB-like_rSAM"/>
</dbReference>
<comment type="caution">
    <text evidence="2">The sequence shown here is derived from an EMBL/GenBank/DDBJ whole genome shotgun (WGS) entry which is preliminary data.</text>
</comment>
<dbReference type="GO" id="GO:0051536">
    <property type="term" value="F:iron-sulfur cluster binding"/>
    <property type="evidence" value="ECO:0007669"/>
    <property type="project" value="InterPro"/>
</dbReference>
<dbReference type="PANTHER" id="PTHR42731:SF5">
    <property type="entry name" value="RADICAL SAM DOMAIN PROTEIN"/>
    <property type="match status" value="1"/>
</dbReference>
<organism evidence="2 3">
    <name type="scientific">Lujinxingia vulgaris</name>
    <dbReference type="NCBI Taxonomy" id="2600176"/>
    <lineage>
        <taxon>Bacteria</taxon>
        <taxon>Deltaproteobacteria</taxon>
        <taxon>Bradymonadales</taxon>
        <taxon>Lujinxingiaceae</taxon>
        <taxon>Lujinxingia</taxon>
    </lineage>
</organism>
<dbReference type="Proteomes" id="UP000321412">
    <property type="component" value="Unassembled WGS sequence"/>
</dbReference>
<dbReference type="Pfam" id="PF04055">
    <property type="entry name" value="Radical_SAM"/>
    <property type="match status" value="1"/>
</dbReference>
<gene>
    <name evidence="2" type="ORF">FRC98_15530</name>
</gene>
<evidence type="ECO:0000259" key="1">
    <source>
        <dbReference type="PROSITE" id="PS51918"/>
    </source>
</evidence>
<dbReference type="PROSITE" id="PS51918">
    <property type="entry name" value="RADICAL_SAM"/>
    <property type="match status" value="1"/>
</dbReference>
<dbReference type="OrthoDB" id="9806827at2"/>
<protein>
    <submittedName>
        <fullName evidence="2">Radical SAM protein</fullName>
    </submittedName>
</protein>
<dbReference type="InterPro" id="IPR045784">
    <property type="entry name" value="Radical_SAM_N2"/>
</dbReference>
<dbReference type="PANTHER" id="PTHR42731">
    <property type="entry name" value="SLL1084 PROTEIN"/>
    <property type="match status" value="1"/>
</dbReference>
<dbReference type="SMART" id="SM00729">
    <property type="entry name" value="Elp3"/>
    <property type="match status" value="1"/>
</dbReference>
<dbReference type="EMBL" id="VOSM01000008">
    <property type="protein sequence ID" value="TXD35617.1"/>
    <property type="molecule type" value="Genomic_DNA"/>
</dbReference>
<dbReference type="Pfam" id="PF19864">
    <property type="entry name" value="Radical_SAM_N2"/>
    <property type="match status" value="1"/>
</dbReference>
<dbReference type="SFLD" id="SFLDG01082">
    <property type="entry name" value="B12-binding_domain_containing"/>
    <property type="match status" value="1"/>
</dbReference>